<protein>
    <submittedName>
        <fullName evidence="2">Uncharacterized protein</fullName>
    </submittedName>
</protein>
<name>A0A0L0VK27_9BASI</name>
<reference evidence="3" key="1">
    <citation type="submission" date="2014-03" db="EMBL/GenBank/DDBJ databases">
        <title>The Genome Sequence of Puccinia striiformis f. sp. tritici PST-78.</title>
        <authorList>
            <consortium name="The Broad Institute Genome Sequencing Platform"/>
            <person name="Cuomo C."/>
            <person name="Hulbert S."/>
            <person name="Chen X."/>
            <person name="Walker B."/>
            <person name="Young S.K."/>
            <person name="Zeng Q."/>
            <person name="Gargeya S."/>
            <person name="Fitzgerald M."/>
            <person name="Haas B."/>
            <person name="Abouelleil A."/>
            <person name="Alvarado L."/>
            <person name="Arachchi H.M."/>
            <person name="Berlin A.M."/>
            <person name="Chapman S.B."/>
            <person name="Goldberg J."/>
            <person name="Griggs A."/>
            <person name="Gujja S."/>
            <person name="Hansen M."/>
            <person name="Howarth C."/>
            <person name="Imamovic A."/>
            <person name="Larimer J."/>
            <person name="McCowan C."/>
            <person name="Montmayeur A."/>
            <person name="Murphy C."/>
            <person name="Neiman D."/>
            <person name="Pearson M."/>
            <person name="Priest M."/>
            <person name="Roberts A."/>
            <person name="Saif S."/>
            <person name="Shea T."/>
            <person name="Sisk P."/>
            <person name="Sykes S."/>
            <person name="Wortman J."/>
            <person name="Nusbaum C."/>
            <person name="Birren B."/>
        </authorList>
    </citation>
    <scope>NUCLEOTIDE SEQUENCE [LARGE SCALE GENOMIC DNA]</scope>
    <source>
        <strain evidence="3">race PST-78</strain>
    </source>
</reference>
<sequence length="108" mass="11788">MARTANTTPKHPPLSSSTSFVKSQVLGTSDRPVRTTCSGLVFNGAPEGKNPQCDTLPSPPTSWARPTKQKVPYKDSTSTDEDVNYETQTDTSGRLDKSTWNRKVLVGF</sequence>
<proteinExistence type="predicted"/>
<evidence type="ECO:0000313" key="3">
    <source>
        <dbReference type="Proteomes" id="UP000054564"/>
    </source>
</evidence>
<feature type="compositionally biased region" description="Polar residues" evidence="1">
    <location>
        <begin position="1"/>
        <end position="27"/>
    </location>
</feature>
<accession>A0A0L0VK27</accession>
<comment type="caution">
    <text evidence="2">The sequence shown here is derived from an EMBL/GenBank/DDBJ whole genome shotgun (WGS) entry which is preliminary data.</text>
</comment>
<organism evidence="2 3">
    <name type="scientific">Puccinia striiformis f. sp. tritici PST-78</name>
    <dbReference type="NCBI Taxonomy" id="1165861"/>
    <lineage>
        <taxon>Eukaryota</taxon>
        <taxon>Fungi</taxon>
        <taxon>Dikarya</taxon>
        <taxon>Basidiomycota</taxon>
        <taxon>Pucciniomycotina</taxon>
        <taxon>Pucciniomycetes</taxon>
        <taxon>Pucciniales</taxon>
        <taxon>Pucciniaceae</taxon>
        <taxon>Puccinia</taxon>
    </lineage>
</organism>
<dbReference type="Proteomes" id="UP000054564">
    <property type="component" value="Unassembled WGS sequence"/>
</dbReference>
<evidence type="ECO:0000256" key="1">
    <source>
        <dbReference type="SAM" id="MobiDB-lite"/>
    </source>
</evidence>
<feature type="region of interest" description="Disordered" evidence="1">
    <location>
        <begin position="1"/>
        <end position="96"/>
    </location>
</feature>
<gene>
    <name evidence="2" type="ORF">PSTG_07280</name>
</gene>
<evidence type="ECO:0000313" key="2">
    <source>
        <dbReference type="EMBL" id="KNE99566.1"/>
    </source>
</evidence>
<dbReference type="AlphaFoldDB" id="A0A0L0VK27"/>
<keyword evidence="3" id="KW-1185">Reference proteome</keyword>
<dbReference type="EMBL" id="AJIL01000045">
    <property type="protein sequence ID" value="KNE99566.1"/>
    <property type="molecule type" value="Genomic_DNA"/>
</dbReference>